<name>A0A931FG49_9ACTN</name>
<comment type="caution">
    <text evidence="1">The sequence shown here is derived from an EMBL/GenBank/DDBJ whole genome shotgun (WGS) entry which is preliminary data.</text>
</comment>
<dbReference type="Proteomes" id="UP000657385">
    <property type="component" value="Unassembled WGS sequence"/>
</dbReference>
<sequence>MSERRRLYRYVGPADLRALVRVGGEGFRVVSAGDFERWAGERSTAELAEPFTFAVGGDGVLRLAARRSEHVVCAGGEPVFSAGEMRFAREADRWAAAEVSNQSTGYCPDVDSWPAVADALVRAGIEAPEGFTHTVVFRRCPACGELHVVREDDFVCVFCEADLPLRWNVDEE</sequence>
<evidence type="ECO:0000313" key="1">
    <source>
        <dbReference type="EMBL" id="MBF9072273.1"/>
    </source>
</evidence>
<keyword evidence="2" id="KW-1185">Reference proteome</keyword>
<evidence type="ECO:0000313" key="2">
    <source>
        <dbReference type="Proteomes" id="UP000657385"/>
    </source>
</evidence>
<dbReference type="EMBL" id="JADPRT010000015">
    <property type="protein sequence ID" value="MBF9072273.1"/>
    <property type="molecule type" value="Genomic_DNA"/>
</dbReference>
<dbReference type="AlphaFoldDB" id="A0A931FG49"/>
<accession>A0A931FG49</accession>
<dbReference type="RefSeq" id="WP_196197430.1">
    <property type="nucleotide sequence ID" value="NZ_JADPRT010000015.1"/>
</dbReference>
<reference evidence="1" key="1">
    <citation type="submission" date="2020-11" db="EMBL/GenBank/DDBJ databases">
        <title>Isolation and identification of active actinomycetes.</title>
        <authorList>
            <person name="Yu B."/>
        </authorList>
    </citation>
    <scope>NUCLEOTIDE SEQUENCE</scope>
    <source>
        <strain evidence="1">NEAU-YB345</strain>
    </source>
</reference>
<proteinExistence type="predicted"/>
<gene>
    <name evidence="1" type="ORF">I2501_30035</name>
</gene>
<organism evidence="1 2">
    <name type="scientific">Streptacidiphilus fuscans</name>
    <dbReference type="NCBI Taxonomy" id="2789292"/>
    <lineage>
        <taxon>Bacteria</taxon>
        <taxon>Bacillati</taxon>
        <taxon>Actinomycetota</taxon>
        <taxon>Actinomycetes</taxon>
        <taxon>Kitasatosporales</taxon>
        <taxon>Streptomycetaceae</taxon>
        <taxon>Streptacidiphilus</taxon>
    </lineage>
</organism>
<protein>
    <submittedName>
        <fullName evidence="1">Uncharacterized protein</fullName>
    </submittedName>
</protein>